<gene>
    <name evidence="2" type="ORF">CEE75_12665</name>
</gene>
<dbReference type="RefSeq" id="WP_060463740.1">
    <property type="nucleotide sequence ID" value="NZ_JAAUWJ010000029.1"/>
</dbReference>
<protein>
    <submittedName>
        <fullName evidence="2">Uncharacterized protein</fullName>
    </submittedName>
</protein>
<feature type="compositionally biased region" description="Polar residues" evidence="1">
    <location>
        <begin position="172"/>
        <end position="182"/>
    </location>
</feature>
<accession>A0A4R6CQA7</accession>
<evidence type="ECO:0000313" key="3">
    <source>
        <dbReference type="Proteomes" id="UP000295195"/>
    </source>
</evidence>
<evidence type="ECO:0000313" key="2">
    <source>
        <dbReference type="EMBL" id="TDN28688.1"/>
    </source>
</evidence>
<feature type="compositionally biased region" description="Basic and acidic residues" evidence="1">
    <location>
        <begin position="183"/>
        <end position="195"/>
    </location>
</feature>
<name>A0A4R6CQA7_9LACO</name>
<dbReference type="EMBL" id="NKLP01000272">
    <property type="protein sequence ID" value="TDN28688.1"/>
    <property type="molecule type" value="Genomic_DNA"/>
</dbReference>
<evidence type="ECO:0000256" key="1">
    <source>
        <dbReference type="SAM" id="MobiDB-lite"/>
    </source>
</evidence>
<proteinExistence type="predicted"/>
<feature type="region of interest" description="Disordered" evidence="1">
    <location>
        <begin position="166"/>
        <end position="249"/>
    </location>
</feature>
<comment type="caution">
    <text evidence="2">The sequence shown here is derived from an EMBL/GenBank/DDBJ whole genome shotgun (WGS) entry which is preliminary data.</text>
</comment>
<reference evidence="2 3" key="1">
    <citation type="submission" date="2017-06" db="EMBL/GenBank/DDBJ databases">
        <authorList>
            <person name="Swanenburg J."/>
            <person name="Kort R."/>
        </authorList>
    </citation>
    <scope>NUCLEOTIDE SEQUENCE [LARGE SCALE GENOMIC DNA]</scope>
    <source>
        <strain evidence="2 3">RL05</strain>
    </source>
</reference>
<organism evidence="2 3">
    <name type="scientific">Lactobacillus crispatus</name>
    <dbReference type="NCBI Taxonomy" id="47770"/>
    <lineage>
        <taxon>Bacteria</taxon>
        <taxon>Bacillati</taxon>
        <taxon>Bacillota</taxon>
        <taxon>Bacilli</taxon>
        <taxon>Lactobacillales</taxon>
        <taxon>Lactobacillaceae</taxon>
        <taxon>Lactobacillus</taxon>
    </lineage>
</organism>
<feature type="compositionally biased region" description="Basic and acidic residues" evidence="1">
    <location>
        <begin position="217"/>
        <end position="241"/>
    </location>
</feature>
<sequence length="249" mass="28531">MKKKKATTIRLYASNKDWLENQTNMSGSLKEVIRFAIVMWGNVDILSQADHFSLRSNVALHSGANNNKSNSVSSKQNPILVKIRLGKKDDDIRNWQNAQNDTVASMNFLINYVKHNFGGENFTEALYRRVHATILQSINSPQNISQIQVNGSNRVQPNKQAVYDNLPKENRSSNVIQHQKSNQTDEDKKRQKELDAEAMQGLEMLGQKIRKKRNNKAKREANKANERKPQHESSDLSSLKEDENDQDTW</sequence>
<dbReference type="AlphaFoldDB" id="A0A4R6CQA7"/>
<dbReference type="Proteomes" id="UP000295195">
    <property type="component" value="Unassembled WGS sequence"/>
</dbReference>